<keyword evidence="1" id="KW-0812">Transmembrane</keyword>
<protein>
    <submittedName>
        <fullName evidence="2">Uncharacterized protein</fullName>
    </submittedName>
</protein>
<evidence type="ECO:0000313" key="3">
    <source>
        <dbReference type="Proteomes" id="UP000008148"/>
    </source>
</evidence>
<reference evidence="2 3" key="1">
    <citation type="submission" date="2007-08" db="EMBL/GenBank/DDBJ databases">
        <authorList>
            <consortium name="The Citrobacter koseri Genome Sequencing Project"/>
            <person name="McClelland M."/>
            <person name="Sanderson E.K."/>
            <person name="Porwollik S."/>
            <person name="Spieth J."/>
            <person name="Clifton W.S."/>
            <person name="Latreille P."/>
            <person name="Courtney L."/>
            <person name="Wang C."/>
            <person name="Pepin K."/>
            <person name="Bhonagiri V."/>
            <person name="Nash W."/>
            <person name="Johnson M."/>
            <person name="Thiruvilangam P."/>
            <person name="Wilson R."/>
        </authorList>
    </citation>
    <scope>NUCLEOTIDE SEQUENCE [LARGE SCALE GENOMIC DNA]</scope>
    <source>
        <strain evidence="3">ATCC BAA-895 / CDC 4225-83 / SGSC4696</strain>
    </source>
</reference>
<proteinExistence type="predicted"/>
<name>A8AQL1_CITK8</name>
<dbReference type="STRING" id="290338.CKO_04728"/>
<evidence type="ECO:0000313" key="2">
    <source>
        <dbReference type="EMBL" id="ABV15773.1"/>
    </source>
</evidence>
<accession>A8AQL1</accession>
<dbReference type="KEGG" id="cko:CKO_04728"/>
<dbReference type="HOGENOM" id="CLU_1882090_0_0_6"/>
<keyword evidence="1" id="KW-1133">Transmembrane helix</keyword>
<dbReference type="AlphaFoldDB" id="A8AQL1"/>
<dbReference type="Proteomes" id="UP000008148">
    <property type="component" value="Chromosome"/>
</dbReference>
<evidence type="ECO:0000256" key="1">
    <source>
        <dbReference type="SAM" id="Phobius"/>
    </source>
</evidence>
<keyword evidence="3" id="KW-1185">Reference proteome</keyword>
<keyword evidence="1" id="KW-0472">Membrane</keyword>
<gene>
    <name evidence="2" type="ordered locus">CKO_04728</name>
</gene>
<dbReference type="EMBL" id="CP000822">
    <property type="protein sequence ID" value="ABV15773.1"/>
    <property type="molecule type" value="Genomic_DNA"/>
</dbReference>
<feature type="transmembrane region" description="Helical" evidence="1">
    <location>
        <begin position="115"/>
        <end position="133"/>
    </location>
</feature>
<sequence>MLVSRVSAIGHNHSNVAGALQDAICTTFCTRHNALHARAFVYENFRNFQIVNVSAIVVFSVSNGRFQDFLDQYSRFLVGVGQNIQSLRHFLTANQVSNKANLLSRRTSMAMFSDSFHLFLLPYFFFAFLSAAWPR</sequence>
<organism evidence="2 3">
    <name type="scientific">Citrobacter koseri (strain ATCC BAA-895 / CDC 4225-83 / SGSC4696)</name>
    <dbReference type="NCBI Taxonomy" id="290338"/>
    <lineage>
        <taxon>Bacteria</taxon>
        <taxon>Pseudomonadati</taxon>
        <taxon>Pseudomonadota</taxon>
        <taxon>Gammaproteobacteria</taxon>
        <taxon>Enterobacterales</taxon>
        <taxon>Enterobacteriaceae</taxon>
        <taxon>Citrobacter</taxon>
    </lineage>
</organism>